<keyword evidence="2" id="KW-1185">Reference proteome</keyword>
<dbReference type="AlphaFoldDB" id="A0A1I6SX14"/>
<dbReference type="PANTHER" id="PTHR34472:SF1">
    <property type="entry name" value="SULFUR CARRIER PROTEIN THIS"/>
    <property type="match status" value="1"/>
</dbReference>
<dbReference type="RefSeq" id="WP_091837589.1">
    <property type="nucleotide sequence ID" value="NZ_FPAA01000008.1"/>
</dbReference>
<organism evidence="1 2">
    <name type="scientific">Marininema halotolerans</name>
    <dbReference type="NCBI Taxonomy" id="1155944"/>
    <lineage>
        <taxon>Bacteria</taxon>
        <taxon>Bacillati</taxon>
        <taxon>Bacillota</taxon>
        <taxon>Bacilli</taxon>
        <taxon>Bacillales</taxon>
        <taxon>Thermoactinomycetaceae</taxon>
        <taxon>Marininema</taxon>
    </lineage>
</organism>
<dbReference type="InterPro" id="IPR012675">
    <property type="entry name" value="Beta-grasp_dom_sf"/>
</dbReference>
<dbReference type="InterPro" id="IPR003749">
    <property type="entry name" value="ThiS/MoaD-like"/>
</dbReference>
<dbReference type="Proteomes" id="UP000198660">
    <property type="component" value="Unassembled WGS sequence"/>
</dbReference>
<evidence type="ECO:0000313" key="2">
    <source>
        <dbReference type="Proteomes" id="UP000198660"/>
    </source>
</evidence>
<protein>
    <submittedName>
        <fullName evidence="1">Sulfur carrier protein</fullName>
    </submittedName>
</protein>
<dbReference type="InterPro" id="IPR010035">
    <property type="entry name" value="Thi_S"/>
</dbReference>
<gene>
    <name evidence="1" type="ORF">SAMN05444972_108100</name>
</gene>
<sequence>MDIRLNGKNHALPKQVQTVGELLETLNVQAQLVMVEKNGTVLQREEHAHTLLTEGDQLEVVQFVGGG</sequence>
<dbReference type="NCBIfam" id="TIGR01683">
    <property type="entry name" value="thiS"/>
    <property type="match status" value="1"/>
</dbReference>
<dbReference type="OrthoDB" id="9798559at2"/>
<reference evidence="2" key="1">
    <citation type="submission" date="2016-10" db="EMBL/GenBank/DDBJ databases">
        <authorList>
            <person name="Varghese N."/>
            <person name="Submissions S."/>
        </authorList>
    </citation>
    <scope>NUCLEOTIDE SEQUENCE [LARGE SCALE GENOMIC DNA]</scope>
    <source>
        <strain evidence="2">DSM 45789</strain>
    </source>
</reference>
<dbReference type="PANTHER" id="PTHR34472">
    <property type="entry name" value="SULFUR CARRIER PROTEIN THIS"/>
    <property type="match status" value="1"/>
</dbReference>
<evidence type="ECO:0000313" key="1">
    <source>
        <dbReference type="EMBL" id="SFS81534.1"/>
    </source>
</evidence>
<dbReference type="SUPFAM" id="SSF54285">
    <property type="entry name" value="MoaD/ThiS"/>
    <property type="match status" value="1"/>
</dbReference>
<dbReference type="EMBL" id="FPAA01000008">
    <property type="protein sequence ID" value="SFS81534.1"/>
    <property type="molecule type" value="Genomic_DNA"/>
</dbReference>
<dbReference type="InterPro" id="IPR016155">
    <property type="entry name" value="Mopterin_synth/thiamin_S_b"/>
</dbReference>
<accession>A0A1I6SX14</accession>
<dbReference type="Pfam" id="PF02597">
    <property type="entry name" value="ThiS"/>
    <property type="match status" value="1"/>
</dbReference>
<dbReference type="Gene3D" id="3.10.20.30">
    <property type="match status" value="1"/>
</dbReference>
<proteinExistence type="predicted"/>
<dbReference type="CDD" id="cd00565">
    <property type="entry name" value="Ubl_ThiS"/>
    <property type="match status" value="1"/>
</dbReference>
<name>A0A1I6SX14_9BACL</name>